<evidence type="ECO:0000313" key="5">
    <source>
        <dbReference type="Proteomes" id="UP000184052"/>
    </source>
</evidence>
<dbReference type="EMBL" id="FQZL01000024">
    <property type="protein sequence ID" value="SHJ53987.1"/>
    <property type="molecule type" value="Genomic_DNA"/>
</dbReference>
<dbReference type="AlphaFoldDB" id="A0A1M6K4Z8"/>
<dbReference type="PANTHER" id="PTHR11835:SF34">
    <property type="entry name" value="ISOCITRATE DEHYDROGENASE [NAD] SUBUNIT ALPHA, MITOCHONDRIAL"/>
    <property type="match status" value="1"/>
</dbReference>
<proteinExistence type="inferred from homology"/>
<keyword evidence="5" id="KW-1185">Reference proteome</keyword>
<evidence type="ECO:0000256" key="1">
    <source>
        <dbReference type="ARBA" id="ARBA00007769"/>
    </source>
</evidence>
<dbReference type="GO" id="GO:0006099">
    <property type="term" value="P:tricarboxylic acid cycle"/>
    <property type="evidence" value="ECO:0007669"/>
    <property type="project" value="TreeGrafter"/>
</dbReference>
<dbReference type="STRING" id="1121476.SAMN02745751_02809"/>
<evidence type="ECO:0000259" key="3">
    <source>
        <dbReference type="SMART" id="SM01329"/>
    </source>
</evidence>
<reference evidence="4 5" key="1">
    <citation type="submission" date="2016-11" db="EMBL/GenBank/DDBJ databases">
        <authorList>
            <person name="Jaros S."/>
            <person name="Januszkiewicz K."/>
            <person name="Wedrychowicz H."/>
        </authorList>
    </citation>
    <scope>NUCLEOTIDE SEQUENCE [LARGE SCALE GENOMIC DNA]</scope>
    <source>
        <strain evidence="4 5">DSM 17477</strain>
    </source>
</reference>
<gene>
    <name evidence="4" type="ORF">SAMN02745751_02809</name>
</gene>
<dbReference type="InterPro" id="IPR024084">
    <property type="entry name" value="IsoPropMal-DH-like_dom"/>
</dbReference>
<accession>A0A1M6K4Z8</accession>
<protein>
    <submittedName>
        <fullName evidence="4">Isocitrate dehydrogenase (NAD+)</fullName>
    </submittedName>
</protein>
<name>A0A1M6K4Z8_9FIRM</name>
<dbReference type="SMART" id="SM01329">
    <property type="entry name" value="Iso_dh"/>
    <property type="match status" value="1"/>
</dbReference>
<dbReference type="OrthoDB" id="9806254at2"/>
<keyword evidence="2" id="KW-0560">Oxidoreductase</keyword>
<dbReference type="SUPFAM" id="SSF53659">
    <property type="entry name" value="Isocitrate/Isopropylmalate dehydrogenase-like"/>
    <property type="match status" value="1"/>
</dbReference>
<dbReference type="GO" id="GO:0004449">
    <property type="term" value="F:isocitrate dehydrogenase (NAD+) activity"/>
    <property type="evidence" value="ECO:0007669"/>
    <property type="project" value="TreeGrafter"/>
</dbReference>
<dbReference type="Gene3D" id="3.40.718.10">
    <property type="entry name" value="Isopropylmalate Dehydrogenase"/>
    <property type="match status" value="1"/>
</dbReference>
<dbReference type="Proteomes" id="UP000184052">
    <property type="component" value="Unassembled WGS sequence"/>
</dbReference>
<feature type="domain" description="Isopropylmalate dehydrogenase-like" evidence="3">
    <location>
        <begin position="2"/>
        <end position="325"/>
    </location>
</feature>
<dbReference type="PANTHER" id="PTHR11835">
    <property type="entry name" value="DECARBOXYLATING DEHYDROGENASES-ISOCITRATE, ISOPROPYLMALATE, TARTRATE"/>
    <property type="match status" value="1"/>
</dbReference>
<dbReference type="Pfam" id="PF00180">
    <property type="entry name" value="Iso_dh"/>
    <property type="match status" value="1"/>
</dbReference>
<evidence type="ECO:0000313" key="4">
    <source>
        <dbReference type="EMBL" id="SHJ53987.1"/>
    </source>
</evidence>
<dbReference type="GO" id="GO:0006102">
    <property type="term" value="P:isocitrate metabolic process"/>
    <property type="evidence" value="ECO:0007669"/>
    <property type="project" value="TreeGrafter"/>
</dbReference>
<dbReference type="RefSeq" id="WP_073050192.1">
    <property type="nucleotide sequence ID" value="NZ_FQZL01000024.1"/>
</dbReference>
<evidence type="ECO:0000256" key="2">
    <source>
        <dbReference type="ARBA" id="ARBA00023002"/>
    </source>
</evidence>
<organism evidence="4 5">
    <name type="scientific">Dethiosulfatibacter aminovorans DSM 17477</name>
    <dbReference type="NCBI Taxonomy" id="1121476"/>
    <lineage>
        <taxon>Bacteria</taxon>
        <taxon>Bacillati</taxon>
        <taxon>Bacillota</taxon>
        <taxon>Tissierellia</taxon>
        <taxon>Dethiosulfatibacter</taxon>
    </lineage>
</organism>
<comment type="similarity">
    <text evidence="1">Belongs to the isocitrate and isopropylmalate dehydrogenases family.</text>
</comment>
<sequence>MKITLIYGDGIGYEVIRATEEIIDAVTDKIEWEIMEAGAEITDKYNTPLPEETLESIRRNKIALKGPTATPVGQGFRSVNVEIRKKLDLYANLRPLKSYEGVETLYKDIDLVIVRENTEGLYIGEEEMIDHETAVSKKIITKNASERIVDFAFKYAEKNNRKKVTAAHKANIMKFSDGLFLEASNMVAEKYPEKEYDSKIIDAMCMELVMKPHNFDVVVAPNFYGDILSDLCSGLVGGLGYAPGANIGDECAVFEAVHGTAPDIAGKGVANPASAILSGCMMLEYIGMYEEAGEIISALKEVFANSKQMYGKNGMLNTNKFKEEIIKKIKKIA</sequence>